<evidence type="ECO:0000313" key="1">
    <source>
        <dbReference type="EMBL" id="SVA04270.1"/>
    </source>
</evidence>
<dbReference type="AlphaFoldDB" id="A0A381SJN3"/>
<protein>
    <submittedName>
        <fullName evidence="1">Uncharacterized protein</fullName>
    </submittedName>
</protein>
<sequence>VGVGIEFEFTVGVRFLAEAITTPGENFFSMKASHWLDFR</sequence>
<reference evidence="1" key="1">
    <citation type="submission" date="2018-05" db="EMBL/GenBank/DDBJ databases">
        <authorList>
            <person name="Lanie J.A."/>
            <person name="Ng W.-L."/>
            <person name="Kazmierczak K.M."/>
            <person name="Andrzejewski T.M."/>
            <person name="Davidsen T.M."/>
            <person name="Wayne K.J."/>
            <person name="Tettelin H."/>
            <person name="Glass J.I."/>
            <person name="Rusch D."/>
            <person name="Podicherti R."/>
            <person name="Tsui H.-C.T."/>
            <person name="Winkler M.E."/>
        </authorList>
    </citation>
    <scope>NUCLEOTIDE SEQUENCE</scope>
</reference>
<name>A0A381SJN3_9ZZZZ</name>
<organism evidence="1">
    <name type="scientific">marine metagenome</name>
    <dbReference type="NCBI Taxonomy" id="408172"/>
    <lineage>
        <taxon>unclassified sequences</taxon>
        <taxon>metagenomes</taxon>
        <taxon>ecological metagenomes</taxon>
    </lineage>
</organism>
<proteinExistence type="predicted"/>
<accession>A0A381SJN3</accession>
<feature type="non-terminal residue" evidence="1">
    <location>
        <position position="1"/>
    </location>
</feature>
<dbReference type="EMBL" id="UINC01003208">
    <property type="protein sequence ID" value="SVA04270.1"/>
    <property type="molecule type" value="Genomic_DNA"/>
</dbReference>
<gene>
    <name evidence="1" type="ORF">METZ01_LOCUS57124</name>
</gene>